<dbReference type="SMART" id="SM00382">
    <property type="entry name" value="AAA"/>
    <property type="match status" value="1"/>
</dbReference>
<feature type="transmembrane region" description="Helical" evidence="8">
    <location>
        <begin position="675"/>
        <end position="695"/>
    </location>
</feature>
<keyword evidence="3 8" id="KW-0812">Transmembrane</keyword>
<keyword evidence="11" id="KW-1185">Reference proteome</keyword>
<feature type="transmembrane region" description="Helical" evidence="8">
    <location>
        <begin position="1079"/>
        <end position="1098"/>
    </location>
</feature>
<dbReference type="InterPro" id="IPR017871">
    <property type="entry name" value="ABC_transporter-like_CS"/>
</dbReference>
<feature type="transmembrane region" description="Helical" evidence="8">
    <location>
        <begin position="217"/>
        <end position="238"/>
    </location>
</feature>
<evidence type="ECO:0000256" key="3">
    <source>
        <dbReference type="ARBA" id="ARBA00022692"/>
    </source>
</evidence>
<dbReference type="STRING" id="1890364.A0A2P6NVX0"/>
<dbReference type="InterPro" id="IPR027417">
    <property type="entry name" value="P-loop_NTPase"/>
</dbReference>
<sequence length="1289" mass="144245">MRRPVCRATSTKCPHGIPLKSLHHLRPRSALPPLTSPHNSVSIFRIDDPCIYEQLWKPYWERAQVIFAPFLEAEDLKFPPSRLYQHMGRLREPNPGERRSLPLPISAYLLEKMNDVRDGRRSEKQHIIPVHLNEDKCYQTGKRWLSELATMVAAVMTLCTTFFLFQVSDDLIGTLFRPILLTALSLPLFCAVFLVTRLWKNAKDTDENEHWKRATRLIACMFLVVVMGGYLRAVGWMIRPTQASSITVTWLFTKRVASKSSNDMLCRLPSHCCLSLALTHHYNGLAFALMQSRKTHRKTMFPSTLFVFFCLFLSVSGQCPYTGGPADECFVALTLGKGVCAYSLDLRIVVGLNQTTTANITTDAKLCPDGGVDSCTNAYREAMDCSACTALKECGWNAATETCHGLNQKNMTLVTDSCLDPCMNNTDCHACSQYDVKRYRCSWSYLNDRCTSSGSLHYTPFPNPTIFVLPPSNPITAQTCDVIPDTCSEDYLKSYLCSEDSHKDPFQRECYLTSNYKPAACTGGFFQVNEVKPNFYGDANVTVRTVACCPGYYCPENFLCARKCPEGAYCTSSQSNATLLTHANDTFAAGHPAVCLPFDTQLPSPQVGCGGAPWVPLCKGGFYCPNTTAQLECPENHFCREGSTEPTDCYPAPLWYALRVVISCPKGSSDPVVRMPLLLIIPVVLILIPFILSLIKNMKRKYKRGMLKRRSPSLTSMNVNHPPYGSILKDVQLDDIEGVYQDKVPVVDVSFDRLTFTLPNGSVILHDISGIFRGGRITAIMGPSGSGKTTLLYAVMGKLQGCKGRVTPDIRSCKEIVGFVPQDDVMHRELTVYENLMFSAQFRQARGCSRKKLKEIVESCLYLLGLYQVRHTVVGDEGRRGVSGGQRKRVNIGMEIVASPSILFLDEPTSGLDSAMSLNLCQTLKRLTQIGVNIVAVIHQPRYDIFDQFDDILLLKKGGTTIYNGPKSMVLEYFKNQGHSPERFQNPCDFFLDLISGPERDSLTPSVFDSSTQFRAYNGAKRKNTNPFWQAYYVFVRTLRQQYRMSSTIHSDILLSIACGIIVGLVYRNPTPAQIPQAAFLLVLVSSLTSMIVSLRLFGAEKTVYWRENAAGLNGISYFFGKSVASFPSFLVTALIFLVFYYTISEPRGTFGAYFGILFLQHFVISGLAQFISIIVLYSKAQLFGVVTIMVQTTLSGFNPTLSGLKDINPILYYMAEVSFPRWTMEAFYVLNAKNFTPALDPTKQSQLDVFGYRIDSLLECVYVLLGMGIFWRVATLLALLLANRQQRR</sequence>
<evidence type="ECO:0000313" key="11">
    <source>
        <dbReference type="Proteomes" id="UP000241769"/>
    </source>
</evidence>
<evidence type="ECO:0000256" key="1">
    <source>
        <dbReference type="ARBA" id="ARBA00004141"/>
    </source>
</evidence>
<dbReference type="Gene3D" id="3.40.50.300">
    <property type="entry name" value="P-loop containing nucleotide triphosphate hydrolases"/>
    <property type="match status" value="1"/>
</dbReference>
<dbReference type="PROSITE" id="PS50893">
    <property type="entry name" value="ABC_TRANSPORTER_2"/>
    <property type="match status" value="1"/>
</dbReference>
<dbReference type="CDD" id="cd03213">
    <property type="entry name" value="ABCG_EPDR"/>
    <property type="match status" value="1"/>
</dbReference>
<keyword evidence="4" id="KW-0547">Nucleotide-binding</keyword>
<dbReference type="PANTHER" id="PTHR48041">
    <property type="entry name" value="ABC TRANSPORTER G FAMILY MEMBER 28"/>
    <property type="match status" value="1"/>
</dbReference>
<feature type="transmembrane region" description="Helical" evidence="8">
    <location>
        <begin position="1183"/>
        <end position="1202"/>
    </location>
</feature>
<evidence type="ECO:0000256" key="7">
    <source>
        <dbReference type="ARBA" id="ARBA00023136"/>
    </source>
</evidence>
<dbReference type="OrthoDB" id="66620at2759"/>
<evidence type="ECO:0000256" key="4">
    <source>
        <dbReference type="ARBA" id="ARBA00022741"/>
    </source>
</evidence>
<dbReference type="Pfam" id="PF19055">
    <property type="entry name" value="ABC2_membrane_7"/>
    <property type="match status" value="2"/>
</dbReference>
<dbReference type="SUPFAM" id="SSF52540">
    <property type="entry name" value="P-loop containing nucleoside triphosphate hydrolases"/>
    <property type="match status" value="1"/>
</dbReference>
<evidence type="ECO:0000256" key="8">
    <source>
        <dbReference type="SAM" id="Phobius"/>
    </source>
</evidence>
<feature type="transmembrane region" description="Helical" evidence="8">
    <location>
        <begin position="1119"/>
        <end position="1142"/>
    </location>
</feature>
<comment type="subcellular location">
    <subcellularLocation>
        <location evidence="1">Membrane</location>
        <topology evidence="1">Multi-pass membrane protein</topology>
    </subcellularLocation>
</comment>
<keyword evidence="2" id="KW-0813">Transport</keyword>
<dbReference type="GO" id="GO:0005524">
    <property type="term" value="F:ATP binding"/>
    <property type="evidence" value="ECO:0007669"/>
    <property type="project" value="UniProtKB-KW"/>
</dbReference>
<keyword evidence="5 10" id="KW-0067">ATP-binding</keyword>
<dbReference type="PANTHER" id="PTHR48041:SF91">
    <property type="entry name" value="ABC TRANSPORTER G FAMILY MEMBER 28"/>
    <property type="match status" value="1"/>
</dbReference>
<evidence type="ECO:0000259" key="9">
    <source>
        <dbReference type="PROSITE" id="PS50893"/>
    </source>
</evidence>
<feature type="transmembrane region" description="Helical" evidence="8">
    <location>
        <begin position="179"/>
        <end position="196"/>
    </location>
</feature>
<dbReference type="EMBL" id="MDYQ01000014">
    <property type="protein sequence ID" value="PRP88105.1"/>
    <property type="molecule type" value="Genomic_DNA"/>
</dbReference>
<reference evidence="10 11" key="1">
    <citation type="journal article" date="2018" name="Genome Biol. Evol.">
        <title>Multiple Roots of Fruiting Body Formation in Amoebozoa.</title>
        <authorList>
            <person name="Hillmann F."/>
            <person name="Forbes G."/>
            <person name="Novohradska S."/>
            <person name="Ferling I."/>
            <person name="Riege K."/>
            <person name="Groth M."/>
            <person name="Westermann M."/>
            <person name="Marz M."/>
            <person name="Spaller T."/>
            <person name="Winckler T."/>
            <person name="Schaap P."/>
            <person name="Glockner G."/>
        </authorList>
    </citation>
    <scope>NUCLEOTIDE SEQUENCE [LARGE SCALE GENOMIC DNA]</scope>
    <source>
        <strain evidence="10 11">Jena</strain>
    </source>
</reference>
<organism evidence="10 11">
    <name type="scientific">Planoprotostelium fungivorum</name>
    <dbReference type="NCBI Taxonomy" id="1890364"/>
    <lineage>
        <taxon>Eukaryota</taxon>
        <taxon>Amoebozoa</taxon>
        <taxon>Evosea</taxon>
        <taxon>Variosea</taxon>
        <taxon>Cavosteliida</taxon>
        <taxon>Cavosteliaceae</taxon>
        <taxon>Planoprotostelium</taxon>
    </lineage>
</organism>
<dbReference type="InterPro" id="IPR003439">
    <property type="entry name" value="ABC_transporter-like_ATP-bd"/>
</dbReference>
<dbReference type="PROSITE" id="PS00211">
    <property type="entry name" value="ABC_TRANSPORTER_1"/>
    <property type="match status" value="1"/>
</dbReference>
<feature type="transmembrane region" description="Helical" evidence="8">
    <location>
        <begin position="1049"/>
        <end position="1067"/>
    </location>
</feature>
<dbReference type="InterPro" id="IPR043926">
    <property type="entry name" value="ABCG_dom"/>
</dbReference>
<gene>
    <name evidence="10" type="ORF">PROFUN_04196</name>
</gene>
<feature type="transmembrane region" description="Helical" evidence="8">
    <location>
        <begin position="1154"/>
        <end position="1176"/>
    </location>
</feature>
<accession>A0A2P6NVX0</accession>
<name>A0A2P6NVX0_9EUKA</name>
<comment type="caution">
    <text evidence="10">The sequence shown here is derived from an EMBL/GenBank/DDBJ whole genome shotgun (WGS) entry which is preliminary data.</text>
</comment>
<evidence type="ECO:0000256" key="6">
    <source>
        <dbReference type="ARBA" id="ARBA00022989"/>
    </source>
</evidence>
<dbReference type="InterPro" id="IPR050352">
    <property type="entry name" value="ABCG_transporters"/>
</dbReference>
<feature type="transmembrane region" description="Helical" evidence="8">
    <location>
        <begin position="1262"/>
        <end position="1283"/>
    </location>
</feature>
<dbReference type="InParanoid" id="A0A2P6NVX0"/>
<evidence type="ECO:0000313" key="10">
    <source>
        <dbReference type="EMBL" id="PRP88105.1"/>
    </source>
</evidence>
<dbReference type="Pfam" id="PF00005">
    <property type="entry name" value="ABC_tran"/>
    <property type="match status" value="1"/>
</dbReference>
<protein>
    <submittedName>
        <fullName evidence="10">Putative ATP-binding cassette transporter</fullName>
    </submittedName>
</protein>
<dbReference type="GO" id="GO:0016020">
    <property type="term" value="C:membrane"/>
    <property type="evidence" value="ECO:0007669"/>
    <property type="project" value="UniProtKB-SubCell"/>
</dbReference>
<keyword evidence="6 8" id="KW-1133">Transmembrane helix</keyword>
<feature type="transmembrane region" description="Helical" evidence="8">
    <location>
        <begin position="148"/>
        <end position="167"/>
    </location>
</feature>
<dbReference type="FunFam" id="3.40.50.300:FF:000367">
    <property type="entry name" value="ABC transporter G family member 24"/>
    <property type="match status" value="1"/>
</dbReference>
<dbReference type="GO" id="GO:0140359">
    <property type="term" value="F:ABC-type transporter activity"/>
    <property type="evidence" value="ECO:0007669"/>
    <property type="project" value="InterPro"/>
</dbReference>
<feature type="domain" description="ABC transporter" evidence="9">
    <location>
        <begin position="749"/>
        <end position="982"/>
    </location>
</feature>
<evidence type="ECO:0000256" key="2">
    <source>
        <dbReference type="ARBA" id="ARBA00022448"/>
    </source>
</evidence>
<dbReference type="GO" id="GO:0016887">
    <property type="term" value="F:ATP hydrolysis activity"/>
    <property type="evidence" value="ECO:0007669"/>
    <property type="project" value="InterPro"/>
</dbReference>
<evidence type="ECO:0000256" key="5">
    <source>
        <dbReference type="ARBA" id="ARBA00022840"/>
    </source>
</evidence>
<dbReference type="InterPro" id="IPR003593">
    <property type="entry name" value="AAA+_ATPase"/>
</dbReference>
<keyword evidence="7 8" id="KW-0472">Membrane</keyword>
<dbReference type="Proteomes" id="UP000241769">
    <property type="component" value="Unassembled WGS sequence"/>
</dbReference>
<proteinExistence type="predicted"/>